<evidence type="ECO:0000259" key="9">
    <source>
        <dbReference type="Pfam" id="PF12804"/>
    </source>
</evidence>
<organism evidence="10 11">
    <name type="scientific">Amycolatopsis xylanica</name>
    <dbReference type="NCBI Taxonomy" id="589385"/>
    <lineage>
        <taxon>Bacteria</taxon>
        <taxon>Bacillati</taxon>
        <taxon>Actinomycetota</taxon>
        <taxon>Actinomycetes</taxon>
        <taxon>Pseudonocardiales</taxon>
        <taxon>Pseudonocardiaceae</taxon>
        <taxon>Amycolatopsis</taxon>
    </lineage>
</organism>
<feature type="region of interest" description="Disordered" evidence="8">
    <location>
        <begin position="163"/>
        <end position="182"/>
    </location>
</feature>
<evidence type="ECO:0000256" key="8">
    <source>
        <dbReference type="SAM" id="MobiDB-lite"/>
    </source>
</evidence>
<dbReference type="EMBL" id="FNON01000001">
    <property type="protein sequence ID" value="SDW46691.1"/>
    <property type="molecule type" value="Genomic_DNA"/>
</dbReference>
<sequence length="182" mass="18446">MTTAGIVLAGGGARRLSGVDKPQLVVGGKALLRRAVDALAGVSPIVVVGPEREGYPEVVWTVEAERGAGPVAALEAGLARVGDAEFVVVLAGDLAAVTTSTVDRLRAAIGGDDGAVLVDPDGRLQWLIGVWRVAAVRSALPELTGGASLRAVFGGLRMVGVPSEPGESADIDTPEDLDGFSE</sequence>
<evidence type="ECO:0000256" key="1">
    <source>
        <dbReference type="ARBA" id="ARBA00022490"/>
    </source>
</evidence>
<keyword evidence="3" id="KW-0479">Metal-binding</keyword>
<dbReference type="Proteomes" id="UP000199515">
    <property type="component" value="Unassembled WGS sequence"/>
</dbReference>
<keyword evidence="2" id="KW-0808">Transferase</keyword>
<keyword evidence="11" id="KW-1185">Reference proteome</keyword>
<keyword evidence="7" id="KW-0501">Molybdenum cofactor biosynthesis</keyword>
<name>A0A1H2TS71_9PSEU</name>
<protein>
    <submittedName>
        <fullName evidence="10">Molybdopterin-guanine dinucleotide biosynthesis protein A</fullName>
    </submittedName>
</protein>
<evidence type="ECO:0000256" key="7">
    <source>
        <dbReference type="ARBA" id="ARBA00023150"/>
    </source>
</evidence>
<evidence type="ECO:0000313" key="10">
    <source>
        <dbReference type="EMBL" id="SDW46691.1"/>
    </source>
</evidence>
<keyword evidence="6" id="KW-0342">GTP-binding</keyword>
<feature type="compositionally biased region" description="Acidic residues" evidence="8">
    <location>
        <begin position="167"/>
        <end position="182"/>
    </location>
</feature>
<keyword evidence="1" id="KW-0963">Cytoplasm</keyword>
<dbReference type="GO" id="GO:0006777">
    <property type="term" value="P:Mo-molybdopterin cofactor biosynthetic process"/>
    <property type="evidence" value="ECO:0007669"/>
    <property type="project" value="UniProtKB-KW"/>
</dbReference>
<dbReference type="GO" id="GO:0046872">
    <property type="term" value="F:metal ion binding"/>
    <property type="evidence" value="ECO:0007669"/>
    <property type="project" value="UniProtKB-KW"/>
</dbReference>
<evidence type="ECO:0000313" key="11">
    <source>
        <dbReference type="Proteomes" id="UP000199515"/>
    </source>
</evidence>
<dbReference type="RefSeq" id="WP_091286383.1">
    <property type="nucleotide sequence ID" value="NZ_FNON01000001.1"/>
</dbReference>
<dbReference type="GO" id="GO:0016779">
    <property type="term" value="F:nucleotidyltransferase activity"/>
    <property type="evidence" value="ECO:0007669"/>
    <property type="project" value="UniProtKB-ARBA"/>
</dbReference>
<dbReference type="Gene3D" id="3.90.550.10">
    <property type="entry name" value="Spore Coat Polysaccharide Biosynthesis Protein SpsA, Chain A"/>
    <property type="match status" value="1"/>
</dbReference>
<evidence type="ECO:0000256" key="6">
    <source>
        <dbReference type="ARBA" id="ARBA00023134"/>
    </source>
</evidence>
<dbReference type="InterPro" id="IPR029044">
    <property type="entry name" value="Nucleotide-diphossugar_trans"/>
</dbReference>
<feature type="domain" description="MobA-like NTP transferase" evidence="9">
    <location>
        <begin position="5"/>
        <end position="154"/>
    </location>
</feature>
<keyword evidence="4" id="KW-0547">Nucleotide-binding</keyword>
<gene>
    <name evidence="10" type="ORF">SAMN05421504_101663</name>
</gene>
<dbReference type="PANTHER" id="PTHR19136">
    <property type="entry name" value="MOLYBDENUM COFACTOR GUANYLYLTRANSFERASE"/>
    <property type="match status" value="1"/>
</dbReference>
<evidence type="ECO:0000256" key="3">
    <source>
        <dbReference type="ARBA" id="ARBA00022723"/>
    </source>
</evidence>
<dbReference type="Pfam" id="PF12804">
    <property type="entry name" value="NTP_transf_3"/>
    <property type="match status" value="1"/>
</dbReference>
<dbReference type="PANTHER" id="PTHR19136:SF81">
    <property type="entry name" value="MOLYBDENUM COFACTOR GUANYLYLTRANSFERASE"/>
    <property type="match status" value="1"/>
</dbReference>
<dbReference type="InterPro" id="IPR013482">
    <property type="entry name" value="Molybde_CF_guanTrfase"/>
</dbReference>
<evidence type="ECO:0000256" key="2">
    <source>
        <dbReference type="ARBA" id="ARBA00022679"/>
    </source>
</evidence>
<dbReference type="SUPFAM" id="SSF53448">
    <property type="entry name" value="Nucleotide-diphospho-sugar transferases"/>
    <property type="match status" value="1"/>
</dbReference>
<dbReference type="OrthoDB" id="4735656at2"/>
<dbReference type="InterPro" id="IPR025877">
    <property type="entry name" value="MobA-like_NTP_Trfase"/>
</dbReference>
<dbReference type="STRING" id="589385.SAMN05421504_101663"/>
<proteinExistence type="predicted"/>
<dbReference type="GO" id="GO:0005525">
    <property type="term" value="F:GTP binding"/>
    <property type="evidence" value="ECO:0007669"/>
    <property type="project" value="UniProtKB-KW"/>
</dbReference>
<dbReference type="CDD" id="cd02503">
    <property type="entry name" value="MobA"/>
    <property type="match status" value="1"/>
</dbReference>
<keyword evidence="5" id="KW-0460">Magnesium</keyword>
<evidence type="ECO:0000256" key="4">
    <source>
        <dbReference type="ARBA" id="ARBA00022741"/>
    </source>
</evidence>
<evidence type="ECO:0000256" key="5">
    <source>
        <dbReference type="ARBA" id="ARBA00022842"/>
    </source>
</evidence>
<dbReference type="AlphaFoldDB" id="A0A1H2TS71"/>
<reference evidence="10 11" key="1">
    <citation type="submission" date="2016-10" db="EMBL/GenBank/DDBJ databases">
        <authorList>
            <person name="de Groot N.N."/>
        </authorList>
    </citation>
    <scope>NUCLEOTIDE SEQUENCE [LARGE SCALE GENOMIC DNA]</scope>
    <source>
        <strain evidence="10 11">CPCC 202699</strain>
    </source>
</reference>
<accession>A0A1H2TS71</accession>